<dbReference type="SUPFAM" id="SSF53474">
    <property type="entry name" value="alpha/beta-Hydrolases"/>
    <property type="match status" value="1"/>
</dbReference>
<name>A0A078A5M4_STYLE</name>
<dbReference type="PANTHER" id="PTHR11614">
    <property type="entry name" value="PHOSPHOLIPASE-RELATED"/>
    <property type="match status" value="1"/>
</dbReference>
<organism evidence="2 3">
    <name type="scientific">Stylonychia lemnae</name>
    <name type="common">Ciliate</name>
    <dbReference type="NCBI Taxonomy" id="5949"/>
    <lineage>
        <taxon>Eukaryota</taxon>
        <taxon>Sar</taxon>
        <taxon>Alveolata</taxon>
        <taxon>Ciliophora</taxon>
        <taxon>Intramacronucleata</taxon>
        <taxon>Spirotrichea</taxon>
        <taxon>Stichotrichia</taxon>
        <taxon>Sporadotrichida</taxon>
        <taxon>Oxytrichidae</taxon>
        <taxon>Stylonychinae</taxon>
        <taxon>Stylonychia</taxon>
    </lineage>
</organism>
<gene>
    <name evidence="2" type="primary">Contig14659.g15617</name>
    <name evidence="2" type="ORF">STYLEM_6508</name>
</gene>
<accession>A0A078A5M4</accession>
<keyword evidence="3" id="KW-1185">Reference proteome</keyword>
<evidence type="ECO:0000259" key="1">
    <source>
        <dbReference type="Pfam" id="PF12146"/>
    </source>
</evidence>
<dbReference type="InterPro" id="IPR051044">
    <property type="entry name" value="MAG_DAG_Lipase"/>
</dbReference>
<dbReference type="InterPro" id="IPR029058">
    <property type="entry name" value="AB_hydrolase_fold"/>
</dbReference>
<dbReference type="Proteomes" id="UP000039865">
    <property type="component" value="Unassembled WGS sequence"/>
</dbReference>
<evidence type="ECO:0000313" key="3">
    <source>
        <dbReference type="Proteomes" id="UP000039865"/>
    </source>
</evidence>
<proteinExistence type="predicted"/>
<dbReference type="OrthoDB" id="407812at2759"/>
<dbReference type="EMBL" id="CCKQ01006248">
    <property type="protein sequence ID" value="CDW77545.1"/>
    <property type="molecule type" value="Genomic_DNA"/>
</dbReference>
<dbReference type="InterPro" id="IPR022742">
    <property type="entry name" value="Hydrolase_4"/>
</dbReference>
<protein>
    <recommendedName>
        <fullName evidence="1">Serine aminopeptidase S33 domain-containing protein</fullName>
    </recommendedName>
</protein>
<feature type="domain" description="Serine aminopeptidase S33" evidence="1">
    <location>
        <begin position="52"/>
        <end position="283"/>
    </location>
</feature>
<dbReference type="Gene3D" id="3.40.50.1820">
    <property type="entry name" value="alpha/beta hydrolase"/>
    <property type="match status" value="1"/>
</dbReference>
<evidence type="ECO:0000313" key="2">
    <source>
        <dbReference type="EMBL" id="CDW77545.1"/>
    </source>
</evidence>
<sequence>MEQIPIKETILQKYLKIKKRYFPVQNPIKLVVESYEGEIQLHTVEYPNEGTMRGVVFIFLGQGSYMDFYGAIFEQFAKQGYRLFGMDRQGFGKSEGKRGDIGPDPVNDQLIFVDKIIEAKKLQDAKKYILGMSLGSLLAARMIQMRPDFFDGVIFTIPWFANHDLWHINPIKRWYIDFISCCSRDSVFTRMKRSEEYEEYFTYIKEHDPLYVGVFRHNTLSKCLMMQDKLKQEWSKIKIPVFMALAGNDVVVSNKLNEELYQQIYHKMNKCTTYEGKPHMLFHQEGDYNQLIVDSIEWLKSLDNQDKVADGDAFDIHYKLNL</sequence>
<dbReference type="OMA" id="IYQGRPR"/>
<dbReference type="AlphaFoldDB" id="A0A078A5M4"/>
<dbReference type="FunCoup" id="A0A078A5M4">
    <property type="interactions" value="25"/>
</dbReference>
<dbReference type="Pfam" id="PF12146">
    <property type="entry name" value="Hydrolase_4"/>
    <property type="match status" value="1"/>
</dbReference>
<dbReference type="InParanoid" id="A0A078A5M4"/>
<reference evidence="2 3" key="1">
    <citation type="submission" date="2014-06" db="EMBL/GenBank/DDBJ databases">
        <authorList>
            <person name="Swart Estienne"/>
        </authorList>
    </citation>
    <scope>NUCLEOTIDE SEQUENCE [LARGE SCALE GENOMIC DNA]</scope>
    <source>
        <strain evidence="2 3">130c</strain>
    </source>
</reference>